<reference evidence="4 7" key="1">
    <citation type="journal article" date="2013" name="PLoS ONE">
        <title>Predicting the Proteins of Angomonas deanei, Strigomonas culicis and Their Respective Endosymbionts Reveals New Aspects of the Trypanosomatidae Family.</title>
        <authorList>
            <person name="Motta M.C."/>
            <person name="Martins A.C."/>
            <person name="de Souza S.S."/>
            <person name="Catta-Preta C.M."/>
            <person name="Silva R."/>
            <person name="Klein C.C."/>
            <person name="de Almeida L.G."/>
            <person name="de Lima Cunha O."/>
            <person name="Ciapina L.P."/>
            <person name="Brocchi M."/>
            <person name="Colabardini A.C."/>
            <person name="de Araujo Lima B."/>
            <person name="Machado C.R."/>
            <person name="de Almeida Soares C.M."/>
            <person name="Probst C.M."/>
            <person name="de Menezes C.B."/>
            <person name="Thompson C.E."/>
            <person name="Bartholomeu D.C."/>
            <person name="Gradia D.F."/>
            <person name="Pavoni D.P."/>
            <person name="Grisard E.C."/>
            <person name="Fantinatti-Garboggini F."/>
            <person name="Marchini F.K."/>
            <person name="Rodrigues-Luiz G.F."/>
            <person name="Wagner G."/>
            <person name="Goldman G.H."/>
            <person name="Fietto J.L."/>
            <person name="Elias M.C."/>
            <person name="Goldman M.H."/>
            <person name="Sagot M.F."/>
            <person name="Pereira M."/>
            <person name="Stoco P.H."/>
            <person name="de Mendonca-Neto R.P."/>
            <person name="Teixeira S.M."/>
            <person name="Maciel T.E."/>
            <person name="de Oliveira Mendes T.A."/>
            <person name="Urmenyi T.P."/>
            <person name="de Souza W."/>
            <person name="Schenkman S."/>
            <person name="de Vasconcelos A.T."/>
        </authorList>
    </citation>
    <scope>NUCLEOTIDE SEQUENCE [LARGE SCALE GENOMIC DNA]</scope>
</reference>
<keyword evidence="7" id="KW-1185">Reference proteome</keyword>
<dbReference type="InterPro" id="IPR036869">
    <property type="entry name" value="J_dom_sf"/>
</dbReference>
<accession>S9VGK6</accession>
<keyword evidence="2" id="KW-0812">Transmembrane</keyword>
<gene>
    <name evidence="6" type="ORF">STCU_01337</name>
    <name evidence="5" type="ORF">STCU_04354</name>
    <name evidence="4" type="ORF">STCU_06323</name>
</gene>
<feature type="domain" description="J" evidence="3">
    <location>
        <begin position="40"/>
        <end position="96"/>
    </location>
</feature>
<evidence type="ECO:0000313" key="5">
    <source>
        <dbReference type="EMBL" id="EPY29667.1"/>
    </source>
</evidence>
<dbReference type="SMART" id="SM00271">
    <property type="entry name" value="DnaJ"/>
    <property type="match status" value="1"/>
</dbReference>
<feature type="transmembrane region" description="Helical" evidence="2">
    <location>
        <begin position="276"/>
        <end position="298"/>
    </location>
</feature>
<dbReference type="SUPFAM" id="SSF46565">
    <property type="entry name" value="Chaperone J-domain"/>
    <property type="match status" value="1"/>
</dbReference>
<protein>
    <recommendedName>
        <fullName evidence="3">J domain-containing protein</fullName>
    </recommendedName>
</protein>
<dbReference type="InterPro" id="IPR001623">
    <property type="entry name" value="DnaJ_domain"/>
</dbReference>
<reference evidence="4" key="2">
    <citation type="submission" date="2013-03" db="EMBL/GenBank/DDBJ databases">
        <authorList>
            <person name="Motta M.C.M."/>
            <person name="Martins A.C.A."/>
            <person name="Preta C.M.C.C."/>
            <person name="Silva R."/>
            <person name="de Souza S.S."/>
            <person name="Klein C.C."/>
            <person name="de Almeida L.G.P."/>
            <person name="Cunha O.L."/>
            <person name="Colabardini A.C."/>
            <person name="Lima B.A."/>
            <person name="Machado C.R."/>
            <person name="Soares C.M.A."/>
            <person name="de Menezes C.B.A."/>
            <person name="Bartolomeu D.C."/>
            <person name="Grisard E.C."/>
            <person name="Fantinatti-Garboggini F."/>
            <person name="Rodrigues-Luiz G.F."/>
            <person name="Wagner G."/>
            <person name="Goldman G.H."/>
            <person name="Fietto J.L.R."/>
            <person name="Ciapina L.P."/>
            <person name="Brocchi M."/>
            <person name="Elias M.C."/>
            <person name="Goldman M.H.S."/>
            <person name="Sagot M.-F."/>
            <person name="Pereira M."/>
            <person name="Stoco P.H."/>
            <person name="Teixeira S.M.R."/>
            <person name="de Mendonca-Neto R.P."/>
            <person name="Maciel T.E.F."/>
            <person name="Mendes T.A.O."/>
            <person name="Urmenyi T.P."/>
            <person name="Teixeira M.M.G."/>
            <person name="de Camargo E.F.P."/>
            <person name="de Sousa W."/>
            <person name="Schenkman S."/>
            <person name="de Vasconcelos A.T.R."/>
        </authorList>
    </citation>
    <scope>NUCLEOTIDE SEQUENCE</scope>
</reference>
<dbReference type="CDD" id="cd06257">
    <property type="entry name" value="DnaJ"/>
    <property type="match status" value="1"/>
</dbReference>
<dbReference type="EMBL" id="ATMH01001337">
    <property type="protein sequence ID" value="EPY34765.1"/>
    <property type="molecule type" value="Genomic_DNA"/>
</dbReference>
<proteinExistence type="predicted"/>
<keyword evidence="2" id="KW-0472">Membrane</keyword>
<evidence type="ECO:0000313" key="6">
    <source>
        <dbReference type="EMBL" id="EPY34765.1"/>
    </source>
</evidence>
<evidence type="ECO:0000256" key="1">
    <source>
        <dbReference type="SAM" id="MobiDB-lite"/>
    </source>
</evidence>
<dbReference type="OrthoDB" id="269848at2759"/>
<evidence type="ECO:0000256" key="2">
    <source>
        <dbReference type="SAM" id="Phobius"/>
    </source>
</evidence>
<feature type="compositionally biased region" description="Basic and acidic residues" evidence="1">
    <location>
        <begin position="140"/>
        <end position="153"/>
    </location>
</feature>
<keyword evidence="2" id="KW-1133">Transmembrane helix</keyword>
<organism evidence="4 7">
    <name type="scientific">Strigomonas culicis</name>
    <dbReference type="NCBI Taxonomy" id="28005"/>
    <lineage>
        <taxon>Eukaryota</taxon>
        <taxon>Discoba</taxon>
        <taxon>Euglenozoa</taxon>
        <taxon>Kinetoplastea</taxon>
        <taxon>Metakinetoplastina</taxon>
        <taxon>Trypanosomatida</taxon>
        <taxon>Trypanosomatidae</taxon>
        <taxon>Strigomonadinae</taxon>
        <taxon>Strigomonas</taxon>
    </lineage>
</organism>
<dbReference type="Gene3D" id="1.10.287.110">
    <property type="entry name" value="DnaJ domain"/>
    <property type="match status" value="1"/>
</dbReference>
<evidence type="ECO:0000313" key="7">
    <source>
        <dbReference type="Proteomes" id="UP000015354"/>
    </source>
</evidence>
<dbReference type="PANTHER" id="PTHR24074">
    <property type="entry name" value="CO-CHAPERONE PROTEIN DJLA"/>
    <property type="match status" value="1"/>
</dbReference>
<feature type="region of interest" description="Disordered" evidence="1">
    <location>
        <begin position="116"/>
        <end position="153"/>
    </location>
</feature>
<dbReference type="EMBL" id="ATMH01004354">
    <property type="protein sequence ID" value="EPY29667.1"/>
    <property type="molecule type" value="Genomic_DNA"/>
</dbReference>
<comment type="caution">
    <text evidence="4">The sequence shown here is derived from an EMBL/GenBank/DDBJ whole genome shotgun (WGS) entry which is preliminary data.</text>
</comment>
<name>S9VGK6_9TRYP</name>
<dbReference type="Pfam" id="PF00226">
    <property type="entry name" value="DnaJ"/>
    <property type="match status" value="1"/>
</dbReference>
<dbReference type="PROSITE" id="PS50076">
    <property type="entry name" value="DNAJ_2"/>
    <property type="match status" value="1"/>
</dbReference>
<dbReference type="InterPro" id="IPR050817">
    <property type="entry name" value="DjlA_DnaK_co-chaperone"/>
</dbReference>
<dbReference type="AlphaFoldDB" id="S9VGK6"/>
<sequence length="312" mass="36080">MLRRHIFAVHRALGATRSVFQSKEFLSASRDLPTTPSGKNPYDVLEVTVTPTTTLEDISKQFRQLVIKCHPDQPGGSTERMSEVNLAYKIVKENHESLLKKLKEVEASAAAGEAYRQHRHVRASRDEELGRTGGVHRRNVRAERESTRGRPRSLKDIETQWSKMREETEAAVKSMCNRYELAIQTGTFFRKSTTLNEITVRERWLRKAFLKALWEDVHELRGELLRRGARSAQQSELAEEMVTFASVTQRKLNEDFQRLTQQSVQVQSRMVLERGVSILCFLILFVKFWKWFFTAAFANSMTARFKKAMLSQ</sequence>
<evidence type="ECO:0000313" key="4">
    <source>
        <dbReference type="EMBL" id="EPY26096.1"/>
    </source>
</evidence>
<dbReference type="Proteomes" id="UP000015354">
    <property type="component" value="Unassembled WGS sequence"/>
</dbReference>
<evidence type="ECO:0000259" key="3">
    <source>
        <dbReference type="PROSITE" id="PS50076"/>
    </source>
</evidence>
<dbReference type="EMBL" id="ATMH01006323">
    <property type="protein sequence ID" value="EPY26096.1"/>
    <property type="molecule type" value="Genomic_DNA"/>
</dbReference>